<dbReference type="EC" id="2.7.7.6" evidence="7"/>
<dbReference type="Pfam" id="PF04983">
    <property type="entry name" value="RNA_pol_Rpb1_3"/>
    <property type="match status" value="1"/>
</dbReference>
<dbReference type="SMART" id="SM00663">
    <property type="entry name" value="RPOLA_N"/>
    <property type="match status" value="1"/>
</dbReference>
<evidence type="ECO:0000256" key="1">
    <source>
        <dbReference type="ARBA" id="ARBA00004026"/>
    </source>
</evidence>
<evidence type="ECO:0000256" key="5">
    <source>
        <dbReference type="ARBA" id="ARBA00023163"/>
    </source>
</evidence>
<evidence type="ECO:0000256" key="8">
    <source>
        <dbReference type="RuleBase" id="RU004279"/>
    </source>
</evidence>
<evidence type="ECO:0000256" key="3">
    <source>
        <dbReference type="ARBA" id="ARBA00022679"/>
    </source>
</evidence>
<dbReference type="InterPro" id="IPR006592">
    <property type="entry name" value="RNA_pol_N"/>
</dbReference>
<comment type="subunit">
    <text evidence="7">In plastids the minimal PEP RNA polymerase catalytic core is composed of four subunits: alpha, beta, beta', and beta''. When a (nuclear-encoded) sigma factor is associated with the core the holoenzyme is formed, which can initiate transcription.</text>
</comment>
<dbReference type="PANTHER" id="PTHR19376">
    <property type="entry name" value="DNA-DIRECTED RNA POLYMERASE"/>
    <property type="match status" value="1"/>
</dbReference>
<evidence type="ECO:0000256" key="7">
    <source>
        <dbReference type="HAMAP-Rule" id="MF_01323"/>
    </source>
</evidence>
<dbReference type="InterPro" id="IPR007080">
    <property type="entry name" value="RNA_pol_Rpb1_1"/>
</dbReference>
<sequence length="605" mass="69611">MTRIDENFDYIKINLASPDRIKSWTKNPLRNDPNIGKVTKSETINYRTFKPEMGGLFCERIFGPMKSWECHCGKYKRIRQQILICERCGVEVTEARVRRHRMGYIKLETPVAHIWYIKGFPSYISLILGIKRRKLNEIIYFNEINFRNFDNNLLDLLKTIYGNKKPKMGTELIFDLLKGLNLKKTVEECREAYTTASEETQKTLVKRIRILENFIATNSDPTWMLLSIIPVLPPGLRPMVQLEGGRFATSDLNELYRRVINRNNRLKRFFNIYAPEIIIRNEKRMLQEAVDALIDNGRREKKAVGLNNRPLKSLSDILSGKQGRFRQNLLGKRVDYSGRSVIIVGPELKLNQCGLPYEMACELFQPFIIQRLLKLGHASNMKTAKHLINEKDIRVLDALKVVLTGFPVFLNRAPTLHRLGIQAFEPIIVNGRAIKLHPLVCPAFNADFDGDQMAIHVPLSITAQVESYLLMLGPNNFISPATGEPIVLPSQDMVLGAHYLTLQHQPHLPGNFNYFSNLEDVTLAYNCDKLKLHSAIWLRFNGEIQGKDTGSKIKTIHFPDHSTLEIYQDKQIRFNKKGEKISQYILTTPGRVLFNQLLYSIETNT</sequence>
<feature type="domain" description="RNA polymerase N-terminal" evidence="9">
    <location>
        <begin position="222"/>
        <end position="501"/>
    </location>
</feature>
<reference evidence="10" key="1">
    <citation type="journal article" date="2010" name="J. Phycol.">
        <title>Analyses of the complete chloroplast genome sequences of two members of the pelagophyceae: Aureococcus anophagefferens CCMP1984 and Aureoumbra lagunensis CCMP1507.</title>
        <authorList>
            <person name="Ong H.C."/>
            <person name="Wilhelm S.W."/>
            <person name="Gobler C.J."/>
            <person name="Bullerjahn G."/>
            <person name="Jacobs M.A."/>
            <person name="McKay J."/>
            <person name="Sims E.H."/>
            <person name="Gillett W.G."/>
            <person name="Zhou Y."/>
            <person name="Haugen E."/>
            <person name="Rocap G."/>
            <person name="Cattolico R.A."/>
        </authorList>
    </citation>
    <scope>NUCLEOTIDE SEQUENCE</scope>
    <source>
        <strain evidence="10">CCMP 1507</strain>
    </source>
</reference>
<geneLocation type="chloroplast" evidence="10"/>
<dbReference type="SUPFAM" id="SSF64484">
    <property type="entry name" value="beta and beta-prime subunits of DNA dependent RNA-polymerase"/>
    <property type="match status" value="1"/>
</dbReference>
<keyword evidence="3 7" id="KW-0808">Transferase</keyword>
<dbReference type="InterPro" id="IPR042102">
    <property type="entry name" value="RNA_pol_Rpb1_3_sf"/>
</dbReference>
<protein>
    <recommendedName>
        <fullName evidence="7">DNA-directed RNA polymerase subunit beta'</fullName>
        <ecNumber evidence="7">2.7.7.6</ecNumber>
    </recommendedName>
    <alternativeName>
        <fullName evidence="7">PEP</fullName>
    </alternativeName>
    <alternativeName>
        <fullName evidence="7">Plastid-encoded RNA polymerase subunit beta'</fullName>
        <shortName evidence="7">RNA polymerase subunit beta'</shortName>
    </alternativeName>
</protein>
<evidence type="ECO:0000313" key="10">
    <source>
        <dbReference type="EMBL" id="ACS36970.1"/>
    </source>
</evidence>
<comment type="similarity">
    <text evidence="7">Belongs to the RNA polymerase beta' chain family. RpoC1 subfamily.</text>
</comment>
<dbReference type="Gene3D" id="1.10.274.100">
    <property type="entry name" value="RNA polymerase Rpb1, domain 3"/>
    <property type="match status" value="1"/>
</dbReference>
<keyword evidence="5 7" id="KW-0804">Transcription</keyword>
<organism evidence="10">
    <name type="scientific">Aureoumbra lagunensis</name>
    <dbReference type="NCBI Taxonomy" id="44058"/>
    <lineage>
        <taxon>Eukaryota</taxon>
        <taxon>Sar</taxon>
        <taxon>Stramenopiles</taxon>
        <taxon>Ochrophyta</taxon>
        <taxon>Pelagophyceae</taxon>
        <taxon>Pelagomonadales</taxon>
        <taxon>Aureoumbra</taxon>
    </lineage>
</organism>
<evidence type="ECO:0000256" key="4">
    <source>
        <dbReference type="ARBA" id="ARBA00022695"/>
    </source>
</evidence>
<dbReference type="GO" id="GO:0000287">
    <property type="term" value="F:magnesium ion binding"/>
    <property type="evidence" value="ECO:0007669"/>
    <property type="project" value="UniProtKB-UniRule"/>
</dbReference>
<dbReference type="GO" id="GO:0000428">
    <property type="term" value="C:DNA-directed RNA polymerase complex"/>
    <property type="evidence" value="ECO:0007669"/>
    <property type="project" value="UniProtKB-KW"/>
</dbReference>
<dbReference type="GeneID" id="8097471"/>
<keyword evidence="10" id="KW-0150">Chloroplast</keyword>
<dbReference type="GO" id="GO:0003899">
    <property type="term" value="F:DNA-directed RNA polymerase activity"/>
    <property type="evidence" value="ECO:0007669"/>
    <property type="project" value="UniProtKB-UniRule"/>
</dbReference>
<evidence type="ECO:0000256" key="6">
    <source>
        <dbReference type="ARBA" id="ARBA00048552"/>
    </source>
</evidence>
<dbReference type="Gene3D" id="1.10.40.90">
    <property type="match status" value="1"/>
</dbReference>
<comment type="cofactor">
    <cofactor evidence="7">
        <name>Mg(2+)</name>
        <dbReference type="ChEBI" id="CHEBI:18420"/>
    </cofactor>
    <text evidence="7">Binds 1 Mg(2+) ion per subunit.</text>
</comment>
<accession>C6KJ14</accession>
<keyword evidence="7" id="KW-0460">Magnesium</keyword>
<dbReference type="GO" id="GO:0006351">
    <property type="term" value="P:DNA-templated transcription"/>
    <property type="evidence" value="ECO:0007669"/>
    <property type="project" value="UniProtKB-UniRule"/>
</dbReference>
<keyword evidence="4 7" id="KW-0548">Nucleotidyltransferase</keyword>
<gene>
    <name evidence="7 10" type="primary">rpoC1</name>
    <name evidence="10" type="ORF">AulaCp082</name>
</gene>
<keyword evidence="7" id="KW-0862">Zinc</keyword>
<feature type="binding site" evidence="7">
    <location>
        <position position="70"/>
    </location>
    <ligand>
        <name>Zn(2+)</name>
        <dbReference type="ChEBI" id="CHEBI:29105"/>
    </ligand>
</feature>
<feature type="binding site" evidence="7">
    <location>
        <position position="88"/>
    </location>
    <ligand>
        <name>Zn(2+)</name>
        <dbReference type="ChEBI" id="CHEBI:29105"/>
    </ligand>
</feature>
<dbReference type="Pfam" id="PF00623">
    <property type="entry name" value="RNA_pol_Rpb1_2"/>
    <property type="match status" value="2"/>
</dbReference>
<dbReference type="Gene3D" id="2.40.40.20">
    <property type="match status" value="1"/>
</dbReference>
<dbReference type="EMBL" id="GQ231542">
    <property type="protein sequence ID" value="ACS36970.1"/>
    <property type="molecule type" value="Genomic_DNA"/>
</dbReference>
<dbReference type="GO" id="GO:0008270">
    <property type="term" value="F:zinc ion binding"/>
    <property type="evidence" value="ECO:0007669"/>
    <property type="project" value="UniProtKB-UniRule"/>
</dbReference>
<dbReference type="GO" id="GO:0003677">
    <property type="term" value="F:DNA binding"/>
    <property type="evidence" value="ECO:0007669"/>
    <property type="project" value="UniProtKB-UniRule"/>
</dbReference>
<keyword evidence="10" id="KW-0934">Plastid</keyword>
<feature type="binding site" evidence="7">
    <location>
        <position position="85"/>
    </location>
    <ligand>
        <name>Zn(2+)</name>
        <dbReference type="ChEBI" id="CHEBI:29105"/>
    </ligand>
</feature>
<feature type="binding site" evidence="7">
    <location>
        <position position="449"/>
    </location>
    <ligand>
        <name>Mg(2+)</name>
        <dbReference type="ChEBI" id="CHEBI:18420"/>
    </ligand>
</feature>
<comment type="cofactor">
    <cofactor evidence="7">
        <name>Zn(2+)</name>
        <dbReference type="ChEBI" id="CHEBI:29105"/>
    </cofactor>
    <text evidence="7">Binds 1 Zn(2+) ion per subunit.</text>
</comment>
<dbReference type="InterPro" id="IPR007066">
    <property type="entry name" value="RNA_pol_Rpb1_3"/>
</dbReference>
<dbReference type="HAMAP" id="MF_01323">
    <property type="entry name" value="RNApol_bact_RpoC1"/>
    <property type="match status" value="1"/>
</dbReference>
<dbReference type="InterPro" id="IPR044893">
    <property type="entry name" value="RNA_pol_Rpb1_clamp_domain"/>
</dbReference>
<dbReference type="AlphaFoldDB" id="C6KJ14"/>
<proteinExistence type="inferred from homology"/>
<dbReference type="GO" id="GO:0009507">
    <property type="term" value="C:chloroplast"/>
    <property type="evidence" value="ECO:0007669"/>
    <property type="project" value="UniProtKB-SubCell"/>
</dbReference>
<keyword evidence="7" id="KW-0479">Metal-binding</keyword>
<dbReference type="InterPro" id="IPR000722">
    <property type="entry name" value="RNA_pol_asu"/>
</dbReference>
<dbReference type="Gene3D" id="4.10.860.120">
    <property type="entry name" value="RNA polymerase II, clamp domain"/>
    <property type="match status" value="1"/>
</dbReference>
<feature type="binding site" evidence="7">
    <location>
        <position position="447"/>
    </location>
    <ligand>
        <name>Mg(2+)</name>
        <dbReference type="ChEBI" id="CHEBI:18420"/>
    </ligand>
</feature>
<dbReference type="InterPro" id="IPR034678">
    <property type="entry name" value="RNApol_RpoC1"/>
</dbReference>
<feature type="binding site" evidence="7">
    <location>
        <position position="72"/>
    </location>
    <ligand>
        <name>Zn(2+)</name>
        <dbReference type="ChEBI" id="CHEBI:29105"/>
    </ligand>
</feature>
<comment type="function">
    <text evidence="1 7 8">DNA-dependent RNA polymerase catalyzes the transcription of DNA into RNA using the four ribonucleoside triphosphates as substrates.</text>
</comment>
<comment type="catalytic activity">
    <reaction evidence="6 7 8">
        <text>RNA(n) + a ribonucleoside 5'-triphosphate = RNA(n+1) + diphosphate</text>
        <dbReference type="Rhea" id="RHEA:21248"/>
        <dbReference type="Rhea" id="RHEA-COMP:14527"/>
        <dbReference type="Rhea" id="RHEA-COMP:17342"/>
        <dbReference type="ChEBI" id="CHEBI:33019"/>
        <dbReference type="ChEBI" id="CHEBI:61557"/>
        <dbReference type="ChEBI" id="CHEBI:140395"/>
        <dbReference type="EC" id="2.7.7.6"/>
    </reaction>
</comment>
<keyword evidence="2 7" id="KW-0240">DNA-directed RNA polymerase</keyword>
<feature type="binding site" evidence="7">
    <location>
        <position position="451"/>
    </location>
    <ligand>
        <name>Mg(2+)</name>
        <dbReference type="ChEBI" id="CHEBI:18420"/>
    </ligand>
</feature>
<dbReference type="InterPro" id="IPR045867">
    <property type="entry name" value="DNA-dir_RpoC_beta_prime"/>
</dbReference>
<name>C6KJ14_9STRA</name>
<evidence type="ECO:0000256" key="2">
    <source>
        <dbReference type="ARBA" id="ARBA00022478"/>
    </source>
</evidence>
<dbReference type="RefSeq" id="YP_003002258.1">
    <property type="nucleotide sequence ID" value="NC_012903.1"/>
</dbReference>
<evidence type="ECO:0000259" key="9">
    <source>
        <dbReference type="SMART" id="SM00663"/>
    </source>
</evidence>
<comment type="subcellular location">
    <subcellularLocation>
        <location evidence="7">Plastid</location>
        <location evidence="7">Chloroplast</location>
    </subcellularLocation>
</comment>
<dbReference type="Pfam" id="PF04997">
    <property type="entry name" value="RNA_pol_Rpb1_1"/>
    <property type="match status" value="1"/>
</dbReference>
<dbReference type="PANTHER" id="PTHR19376:SF54">
    <property type="entry name" value="DNA-DIRECTED RNA POLYMERASE SUBUNIT BETA"/>
    <property type="match status" value="1"/>
</dbReference>